<proteinExistence type="predicted"/>
<organism evidence="1 2">
    <name type="scientific">Caerostris extrusa</name>
    <name type="common">Bark spider</name>
    <name type="synonym">Caerostris bankana</name>
    <dbReference type="NCBI Taxonomy" id="172846"/>
    <lineage>
        <taxon>Eukaryota</taxon>
        <taxon>Metazoa</taxon>
        <taxon>Ecdysozoa</taxon>
        <taxon>Arthropoda</taxon>
        <taxon>Chelicerata</taxon>
        <taxon>Arachnida</taxon>
        <taxon>Araneae</taxon>
        <taxon>Araneomorphae</taxon>
        <taxon>Entelegynae</taxon>
        <taxon>Araneoidea</taxon>
        <taxon>Araneidae</taxon>
        <taxon>Caerostris</taxon>
    </lineage>
</organism>
<accession>A0AAV4RKM7</accession>
<comment type="caution">
    <text evidence="1">The sequence shown here is derived from an EMBL/GenBank/DDBJ whole genome shotgun (WGS) entry which is preliminary data.</text>
</comment>
<dbReference type="AlphaFoldDB" id="A0AAV4RKM7"/>
<reference evidence="1 2" key="1">
    <citation type="submission" date="2021-06" db="EMBL/GenBank/DDBJ databases">
        <title>Caerostris extrusa draft genome.</title>
        <authorList>
            <person name="Kono N."/>
            <person name="Arakawa K."/>
        </authorList>
    </citation>
    <scope>NUCLEOTIDE SEQUENCE [LARGE SCALE GENOMIC DNA]</scope>
</reference>
<sequence length="100" mass="10869">MSRTRHTPPPPDLQVWRPRAGARAITLVNLAVADRLAITSAVCSPTKRGGGSRVGFVISWRCLSAVANSGSLKAEHKHRGRIESDGQYNMFYRSVGPLVV</sequence>
<dbReference type="Proteomes" id="UP001054945">
    <property type="component" value="Unassembled WGS sequence"/>
</dbReference>
<gene>
    <name evidence="1" type="ORF">CEXT_181531</name>
</gene>
<evidence type="ECO:0000313" key="1">
    <source>
        <dbReference type="EMBL" id="GIY20682.1"/>
    </source>
</evidence>
<keyword evidence="2" id="KW-1185">Reference proteome</keyword>
<name>A0AAV4RKM7_CAEEX</name>
<evidence type="ECO:0000313" key="2">
    <source>
        <dbReference type="Proteomes" id="UP001054945"/>
    </source>
</evidence>
<protein>
    <submittedName>
        <fullName evidence="1">Uncharacterized protein</fullName>
    </submittedName>
</protein>
<dbReference type="EMBL" id="BPLR01007918">
    <property type="protein sequence ID" value="GIY20682.1"/>
    <property type="molecule type" value="Genomic_DNA"/>
</dbReference>